<dbReference type="RefSeq" id="XP_064680233.1">
    <property type="nucleotide sequence ID" value="XM_064824856.1"/>
</dbReference>
<dbReference type="AlphaFoldDB" id="A0AAN7DB01"/>
<sequence>MRNTLRITTVVALFVTVTFLFTHFVYKSNNSIPQDDALPAAVVAPPATHYRTASTTDEKFMSFFPHGDFATQHEAVRNAFRIALETNRTLILPQVRLGTSDIPWAPYPILQKYYESQDKESLKASCLSNTPNWRTEYQPCRDLNQWIELPWSTFFDLDALKTQFGIRVYERTWGHGWGVQESMLAHVQLSSQDVVVVDPNSFPSNGSDWDVQDKQKVVDGHRWFSGIFGGKGKVLDEVEASKKLVSPLKMLVTADQLLQLNERYIQFGSLVFGLRFQTSTSKKQSALQKGLRSTVFTSPNKFHETNLAAQKTTAKMGGANIYNVIHMNLEAVTKTELANQRSMMMENAEIDGTTYVEHFKESHADGTPYSSLELLQQLDHSTQTELMVSLVRELTGDMPIHQALSAAMPFQESALKDLLSQSAAPERSSLLSACIQYRKDIDTRYPIYYMTNDVYPDLHTHPELFGPLLEAFPCTFTPNDMYNWGVIKRDWASKISGLNDPYMDYEGVLSPVMEILIARKGYSFFEVPTTKLTRLLSWH</sequence>
<name>A0AAN7DB01_9FUNG</name>
<keyword evidence="1" id="KW-0812">Transmembrane</keyword>
<feature type="transmembrane region" description="Helical" evidence="1">
    <location>
        <begin position="7"/>
        <end position="26"/>
    </location>
</feature>
<evidence type="ECO:0000256" key="1">
    <source>
        <dbReference type="SAM" id="Phobius"/>
    </source>
</evidence>
<gene>
    <name evidence="2" type="ORF">ATC70_005571</name>
</gene>
<proteinExistence type="predicted"/>
<keyword evidence="3" id="KW-1185">Reference proteome</keyword>
<comment type="caution">
    <text evidence="2">The sequence shown here is derived from an EMBL/GenBank/DDBJ whole genome shotgun (WGS) entry which is preliminary data.</text>
</comment>
<dbReference type="Proteomes" id="UP001304243">
    <property type="component" value="Unassembled WGS sequence"/>
</dbReference>
<evidence type="ECO:0000313" key="3">
    <source>
        <dbReference type="Proteomes" id="UP001304243"/>
    </source>
</evidence>
<keyword evidence="1" id="KW-0472">Membrane</keyword>
<reference evidence="2 3" key="1">
    <citation type="submission" date="2022-11" db="EMBL/GenBank/DDBJ databases">
        <title>Mucor velutinosus strain NIH1002 WGS.</title>
        <authorList>
            <person name="Subramanian P."/>
            <person name="Mullikin J.C."/>
            <person name="Segre J.A."/>
            <person name="Zelazny A.M."/>
        </authorList>
    </citation>
    <scope>NUCLEOTIDE SEQUENCE [LARGE SCALE GENOMIC DNA]</scope>
    <source>
        <strain evidence="2 3">NIH1002</strain>
    </source>
</reference>
<protein>
    <submittedName>
        <fullName evidence="2">Uncharacterized protein</fullName>
    </submittedName>
</protein>
<keyword evidence="1" id="KW-1133">Transmembrane helix</keyword>
<evidence type="ECO:0000313" key="2">
    <source>
        <dbReference type="EMBL" id="KAK4513567.1"/>
    </source>
</evidence>
<dbReference type="GeneID" id="89949257"/>
<accession>A0AAN7DB01</accession>
<organism evidence="2 3">
    <name type="scientific">Mucor velutinosus</name>
    <dbReference type="NCBI Taxonomy" id="708070"/>
    <lineage>
        <taxon>Eukaryota</taxon>
        <taxon>Fungi</taxon>
        <taxon>Fungi incertae sedis</taxon>
        <taxon>Mucoromycota</taxon>
        <taxon>Mucoromycotina</taxon>
        <taxon>Mucoromycetes</taxon>
        <taxon>Mucorales</taxon>
        <taxon>Mucorineae</taxon>
        <taxon>Mucoraceae</taxon>
        <taxon>Mucor</taxon>
    </lineage>
</organism>
<dbReference type="EMBL" id="JASEJX010000016">
    <property type="protein sequence ID" value="KAK4513567.1"/>
    <property type="molecule type" value="Genomic_DNA"/>
</dbReference>